<evidence type="ECO:0000313" key="3">
    <source>
        <dbReference type="Proteomes" id="UP000663842"/>
    </source>
</evidence>
<accession>A0A820J5Y6</accession>
<protein>
    <recommendedName>
        <fullName evidence="1">Endonuclease/exonuclease/phosphatase domain-containing protein</fullName>
    </recommendedName>
</protein>
<dbReference type="InterPro" id="IPR005135">
    <property type="entry name" value="Endo/exonuclease/phosphatase"/>
</dbReference>
<dbReference type="SUPFAM" id="SSF56219">
    <property type="entry name" value="DNase I-like"/>
    <property type="match status" value="1"/>
</dbReference>
<dbReference type="EMBL" id="CAJOBF010012612">
    <property type="protein sequence ID" value="CAF4320628.1"/>
    <property type="molecule type" value="Genomic_DNA"/>
</dbReference>
<comment type="caution">
    <text evidence="2">The sequence shown here is derived from an EMBL/GenBank/DDBJ whole genome shotgun (WGS) entry which is preliminary data.</text>
</comment>
<dbReference type="Proteomes" id="UP000663842">
    <property type="component" value="Unassembled WGS sequence"/>
</dbReference>
<proteinExistence type="predicted"/>
<dbReference type="PANTHER" id="PTHR12121:SF101">
    <property type="entry name" value="ENDONUCLEASE_EXONUCLEASE_PHOSPHATASE DOMAIN-CONTAINING PROTEIN"/>
    <property type="match status" value="1"/>
</dbReference>
<dbReference type="InterPro" id="IPR050410">
    <property type="entry name" value="CCR4/nocturin_mRNA_transcr"/>
</dbReference>
<evidence type="ECO:0000313" key="2">
    <source>
        <dbReference type="EMBL" id="CAF4320628.1"/>
    </source>
</evidence>
<dbReference type="AlphaFoldDB" id="A0A820J5Y6"/>
<name>A0A820J5Y6_9BILA</name>
<dbReference type="InterPro" id="IPR036691">
    <property type="entry name" value="Endo/exonu/phosph_ase_sf"/>
</dbReference>
<dbReference type="Pfam" id="PF03372">
    <property type="entry name" value="Exo_endo_phos"/>
    <property type="match status" value="1"/>
</dbReference>
<feature type="domain" description="Endonuclease/exonuclease/phosphatase" evidence="1">
    <location>
        <begin position="42"/>
        <end position="291"/>
    </location>
</feature>
<gene>
    <name evidence="2" type="ORF">UXM345_LOCUS34447</name>
</gene>
<sequence>MSIRIVSYNLLAPTLGDRPEIYRKCEPQFLKTDYRWNLIQSQLKQEINHHDNTIICLQEICLEFLPKLDLFFRESNYSFFQSLYGSRDTDYLGVGTAIPISMQLKSISYTRIGDYMRSMSKQRETKNGLFAWGQQWWQFLMSKFVEPFKDTWDLAMSQTNTLICLQVIIDHKTVYVANYHMPCLYLIPDLMQMHASVVKDRMFKLAAGQNFILSGDFNLKPSERTLKSAYFEKNGAEPVYTNFRDVAKSPNFCETLDYIFFQGNLIVEKVLELPDQPLSESYPDETHASDHLLIAASFRLL</sequence>
<organism evidence="2 3">
    <name type="scientific">Rotaria magnacalcarata</name>
    <dbReference type="NCBI Taxonomy" id="392030"/>
    <lineage>
        <taxon>Eukaryota</taxon>
        <taxon>Metazoa</taxon>
        <taxon>Spiralia</taxon>
        <taxon>Gnathifera</taxon>
        <taxon>Rotifera</taxon>
        <taxon>Eurotatoria</taxon>
        <taxon>Bdelloidea</taxon>
        <taxon>Philodinida</taxon>
        <taxon>Philodinidae</taxon>
        <taxon>Rotaria</taxon>
    </lineage>
</organism>
<dbReference type="GO" id="GO:0000175">
    <property type="term" value="F:3'-5'-RNA exonuclease activity"/>
    <property type="evidence" value="ECO:0007669"/>
    <property type="project" value="TreeGrafter"/>
</dbReference>
<dbReference type="Gene3D" id="3.60.10.10">
    <property type="entry name" value="Endonuclease/exonuclease/phosphatase"/>
    <property type="match status" value="1"/>
</dbReference>
<evidence type="ECO:0000259" key="1">
    <source>
        <dbReference type="Pfam" id="PF03372"/>
    </source>
</evidence>
<dbReference type="PANTHER" id="PTHR12121">
    <property type="entry name" value="CARBON CATABOLITE REPRESSOR PROTEIN 4"/>
    <property type="match status" value="1"/>
</dbReference>
<reference evidence="2" key="1">
    <citation type="submission" date="2021-02" db="EMBL/GenBank/DDBJ databases">
        <authorList>
            <person name="Nowell W R."/>
        </authorList>
    </citation>
    <scope>NUCLEOTIDE SEQUENCE</scope>
</reference>